<evidence type="ECO:0000259" key="7">
    <source>
        <dbReference type="Pfam" id="PF17188"/>
    </source>
</evidence>
<dbReference type="InterPro" id="IPR038484">
    <property type="entry name" value="MucB/RseB_C_sf"/>
</dbReference>
<feature type="domain" description="MucB/RseB N-terminal" evidence="6">
    <location>
        <begin position="41"/>
        <end position="214"/>
    </location>
</feature>
<dbReference type="GO" id="GO:0032885">
    <property type="term" value="P:regulation of polysaccharide biosynthetic process"/>
    <property type="evidence" value="ECO:0007669"/>
    <property type="project" value="TreeGrafter"/>
</dbReference>
<dbReference type="Gene3D" id="3.30.200.100">
    <property type="entry name" value="MucB/RseB, C-terminal domain"/>
    <property type="match status" value="1"/>
</dbReference>
<gene>
    <name evidence="8" type="primary">mucB</name>
    <name evidence="8" type="ORF">GAK30_03086</name>
</gene>
<proteinExistence type="inferred from homology"/>
<evidence type="ECO:0000256" key="3">
    <source>
        <dbReference type="ARBA" id="ARBA00022729"/>
    </source>
</evidence>
<dbReference type="GO" id="GO:0030288">
    <property type="term" value="C:outer membrane-bounded periplasmic space"/>
    <property type="evidence" value="ECO:0007669"/>
    <property type="project" value="TreeGrafter"/>
</dbReference>
<dbReference type="Proteomes" id="UP000461670">
    <property type="component" value="Unassembled WGS sequence"/>
</dbReference>
<evidence type="ECO:0000256" key="4">
    <source>
        <dbReference type="ARBA" id="ARBA00022764"/>
    </source>
</evidence>
<name>A0A7V8JPE7_9BURK</name>
<sequence>MLLAGLLCFSAQAPAWAAAPAKGGNAPAAAATSTDDRQALAEQWLARLQSAPQRHSYAGDVVVSVHGRVSTSRIEHARDVHGRTLDRIETLSGQPRITYRQADEVLTLWPRSQQAVREKRDPLLSFPNLLQGAAGRLARFYAIVPDGEDWVAGHAADQMDLQPLDAWRYSYKIWTEKKSGLPVKVQILDAQGRVLEQSMFAELTFDPALDAAAMLRQRNDLQAYKVKTSSLQRTTPEQEGWRMAQPVPGFEPVNCYRRLLDQSQGQAAMQWIFSDGLASVSLFLQPFDSARHQRELQLSQGATHVLTRRIQDWWLTAVGEVPMQTLQAFAEGLQRSP</sequence>
<dbReference type="PANTHER" id="PTHR38782:SF1">
    <property type="entry name" value="SIGMA-E FACTOR REGULATORY PROTEIN RSEB"/>
    <property type="match status" value="1"/>
</dbReference>
<evidence type="ECO:0000313" key="9">
    <source>
        <dbReference type="Proteomes" id="UP000461670"/>
    </source>
</evidence>
<keyword evidence="3 5" id="KW-0732">Signal</keyword>
<evidence type="ECO:0000256" key="2">
    <source>
        <dbReference type="ARBA" id="ARBA00008150"/>
    </source>
</evidence>
<dbReference type="Pfam" id="PF17188">
    <property type="entry name" value="MucB_RseB_C"/>
    <property type="match status" value="1"/>
</dbReference>
<dbReference type="PIRSF" id="PIRSF005427">
    <property type="entry name" value="RseB"/>
    <property type="match status" value="1"/>
</dbReference>
<evidence type="ECO:0000256" key="1">
    <source>
        <dbReference type="ARBA" id="ARBA00004418"/>
    </source>
</evidence>
<evidence type="ECO:0000259" key="6">
    <source>
        <dbReference type="Pfam" id="PF03888"/>
    </source>
</evidence>
<dbReference type="GO" id="GO:0045152">
    <property type="term" value="F:antisigma factor binding"/>
    <property type="evidence" value="ECO:0007669"/>
    <property type="project" value="TreeGrafter"/>
</dbReference>
<dbReference type="InterPro" id="IPR033434">
    <property type="entry name" value="MucB/RseB_N"/>
</dbReference>
<evidence type="ECO:0000313" key="8">
    <source>
        <dbReference type="EMBL" id="KAF1019500.1"/>
    </source>
</evidence>
<dbReference type="PANTHER" id="PTHR38782">
    <property type="match status" value="1"/>
</dbReference>
<dbReference type="AlphaFoldDB" id="A0A7V8JPE7"/>
<dbReference type="EMBL" id="WNDQ01000054">
    <property type="protein sequence ID" value="KAF1019500.1"/>
    <property type="molecule type" value="Genomic_DNA"/>
</dbReference>
<comment type="caution">
    <text evidence="8">The sequence shown here is derived from an EMBL/GenBank/DDBJ whole genome shotgun (WGS) entry which is preliminary data.</text>
</comment>
<feature type="domain" description="MucB/RseB C-terminal" evidence="7">
    <location>
        <begin position="237"/>
        <end position="333"/>
    </location>
</feature>
<comment type="subcellular location">
    <subcellularLocation>
        <location evidence="1">Periplasm</location>
    </subcellularLocation>
</comment>
<dbReference type="Pfam" id="PF03888">
    <property type="entry name" value="MucB_RseB"/>
    <property type="match status" value="1"/>
</dbReference>
<dbReference type="Gene3D" id="2.50.20.10">
    <property type="entry name" value="Lipoprotein localisation LolA/LolB/LppX"/>
    <property type="match status" value="1"/>
</dbReference>
<keyword evidence="4" id="KW-0574">Periplasm</keyword>
<dbReference type="CDD" id="cd16327">
    <property type="entry name" value="RseB"/>
    <property type="match status" value="1"/>
</dbReference>
<feature type="signal peptide" evidence="5">
    <location>
        <begin position="1"/>
        <end position="17"/>
    </location>
</feature>
<accession>A0A7V8JPE7</accession>
<reference evidence="9" key="1">
    <citation type="journal article" date="2020" name="MBio">
        <title>Horizontal gene transfer to a defensive symbiont with a reduced genome amongst a multipartite beetle microbiome.</title>
        <authorList>
            <person name="Waterworth S.C."/>
            <person name="Florez L.V."/>
            <person name="Rees E.R."/>
            <person name="Hertweck C."/>
            <person name="Kaltenpoth M."/>
            <person name="Kwan J.C."/>
        </authorList>
    </citation>
    <scope>NUCLEOTIDE SEQUENCE [LARGE SCALE GENOMIC DNA]</scope>
</reference>
<organism evidence="8 9">
    <name type="scientific">Paracidovorax wautersii</name>
    <dbReference type="NCBI Taxonomy" id="1177982"/>
    <lineage>
        <taxon>Bacteria</taxon>
        <taxon>Pseudomonadati</taxon>
        <taxon>Pseudomonadota</taxon>
        <taxon>Betaproteobacteria</taxon>
        <taxon>Burkholderiales</taxon>
        <taxon>Comamonadaceae</taxon>
        <taxon>Paracidovorax</taxon>
    </lineage>
</organism>
<dbReference type="InterPro" id="IPR033436">
    <property type="entry name" value="MucB/RseB_C"/>
</dbReference>
<feature type="chain" id="PRO_5030841773" evidence="5">
    <location>
        <begin position="18"/>
        <end position="337"/>
    </location>
</feature>
<dbReference type="InterPro" id="IPR005588">
    <property type="entry name" value="MucB_RseB"/>
</dbReference>
<evidence type="ECO:0000256" key="5">
    <source>
        <dbReference type="SAM" id="SignalP"/>
    </source>
</evidence>
<protein>
    <submittedName>
        <fullName evidence="8">Sigma factor AlgU regulatory protein MucB</fullName>
    </submittedName>
</protein>
<comment type="similarity">
    <text evidence="2">Belongs to the RseB family.</text>
</comment>